<dbReference type="AlphaFoldDB" id="A0AA88XMW2"/>
<reference evidence="2" key="1">
    <citation type="submission" date="2019-08" db="EMBL/GenBank/DDBJ databases">
        <title>The improved chromosome-level genome for the pearl oyster Pinctada fucata martensii using PacBio sequencing and Hi-C.</title>
        <authorList>
            <person name="Zheng Z."/>
        </authorList>
    </citation>
    <scope>NUCLEOTIDE SEQUENCE</scope>
    <source>
        <strain evidence="2">ZZ-2019</strain>
        <tissue evidence="2">Adductor muscle</tissue>
    </source>
</reference>
<protein>
    <submittedName>
        <fullName evidence="2">Uncharacterized protein</fullName>
    </submittedName>
</protein>
<comment type="caution">
    <text evidence="2">The sequence shown here is derived from an EMBL/GenBank/DDBJ whole genome shotgun (WGS) entry which is preliminary data.</text>
</comment>
<dbReference type="PANTHER" id="PTHR32061">
    <property type="entry name" value="NMDA RECEPTOR SYNAPTONUCLEAR SIGNALING AND NEURONAL MIGRATION FACTOR"/>
    <property type="match status" value="1"/>
</dbReference>
<name>A0AA88XMW2_PINIB</name>
<keyword evidence="3" id="KW-1185">Reference proteome</keyword>
<accession>A0AA88XMW2</accession>
<dbReference type="EMBL" id="VSWD01000011">
    <property type="protein sequence ID" value="KAK3088804.1"/>
    <property type="molecule type" value="Genomic_DNA"/>
</dbReference>
<feature type="compositionally biased region" description="Acidic residues" evidence="1">
    <location>
        <begin position="51"/>
        <end position="60"/>
    </location>
</feature>
<evidence type="ECO:0000256" key="1">
    <source>
        <dbReference type="SAM" id="MobiDB-lite"/>
    </source>
</evidence>
<organism evidence="2 3">
    <name type="scientific">Pinctada imbricata</name>
    <name type="common">Atlantic pearl-oyster</name>
    <name type="synonym">Pinctada martensii</name>
    <dbReference type="NCBI Taxonomy" id="66713"/>
    <lineage>
        <taxon>Eukaryota</taxon>
        <taxon>Metazoa</taxon>
        <taxon>Spiralia</taxon>
        <taxon>Lophotrochozoa</taxon>
        <taxon>Mollusca</taxon>
        <taxon>Bivalvia</taxon>
        <taxon>Autobranchia</taxon>
        <taxon>Pteriomorphia</taxon>
        <taxon>Pterioida</taxon>
        <taxon>Pterioidea</taxon>
        <taxon>Pteriidae</taxon>
        <taxon>Pinctada</taxon>
    </lineage>
</organism>
<feature type="region of interest" description="Disordered" evidence="1">
    <location>
        <begin position="51"/>
        <end position="76"/>
    </location>
</feature>
<evidence type="ECO:0000313" key="2">
    <source>
        <dbReference type="EMBL" id="KAK3088804.1"/>
    </source>
</evidence>
<dbReference type="Proteomes" id="UP001186944">
    <property type="component" value="Unassembled WGS sequence"/>
</dbReference>
<dbReference type="GO" id="GO:0048168">
    <property type="term" value="P:regulation of neuronal synaptic plasticity"/>
    <property type="evidence" value="ECO:0007669"/>
    <property type="project" value="InterPro"/>
</dbReference>
<proteinExistence type="predicted"/>
<sequence>MSKEMIKRVELWKKPHPLYSTPKMTQVRVVQNYLYPKHFILTNEVVSDPEDYTTTDEEFDSSANSEASVSFEREATRDSLADDMDLDFMMPSRVREILRSEGVSKDVIDKSVRPGEKKYRMALHLTVQQQKTHKVSKDSKKLNSKSLILPKIAASDFPIKTPDHTHTTACESCHDVTVRREKRNTRTKPWTERIPCPIDDTVVNCNQEEAVIEHPMEDEFEFNLTDVEKIKWFSEQQFEKAMVGASFEPPRLVLVSSKIPKHNLLQKMLNPNVIFLVYGGPGYLYILRKIAVTPQKMKKDSYKCVREFWRNLSNFVSKIDHNEAAIHITGCGLDESFQGREVIRFIQRLVQGNMVRVYAHDDQTEKGQNIVANYFNVPWFNIWKAHLDESDDEVDFEKIEKIQMQESGSEKDMDGDYRTWSSLAGELDDELK</sequence>
<dbReference type="InterPro" id="IPR033374">
    <property type="entry name" value="NSMF"/>
</dbReference>
<dbReference type="GO" id="GO:2001222">
    <property type="term" value="P:regulation of neuron migration"/>
    <property type="evidence" value="ECO:0007669"/>
    <property type="project" value="InterPro"/>
</dbReference>
<evidence type="ECO:0000313" key="3">
    <source>
        <dbReference type="Proteomes" id="UP001186944"/>
    </source>
</evidence>
<gene>
    <name evidence="2" type="ORF">FSP39_023930</name>
</gene>